<dbReference type="GO" id="GO:0016740">
    <property type="term" value="F:transferase activity"/>
    <property type="evidence" value="ECO:0007669"/>
    <property type="project" value="UniProtKB-KW"/>
</dbReference>
<dbReference type="EC" id="2.5.1.32" evidence="3"/>
<evidence type="ECO:0000313" key="4">
    <source>
        <dbReference type="Proteomes" id="UP000727456"/>
    </source>
</evidence>
<evidence type="ECO:0000256" key="1">
    <source>
        <dbReference type="ARBA" id="ARBA00022679"/>
    </source>
</evidence>
<dbReference type="PANTHER" id="PTHR31480">
    <property type="entry name" value="BIFUNCTIONAL LYCOPENE CYCLASE/PHYTOENE SYNTHASE"/>
    <property type="match status" value="1"/>
</dbReference>
<organism evidence="3 4">
    <name type="scientific">Sphingomonas vulcanisoli</name>
    <dbReference type="NCBI Taxonomy" id="1658060"/>
    <lineage>
        <taxon>Bacteria</taxon>
        <taxon>Pseudomonadati</taxon>
        <taxon>Pseudomonadota</taxon>
        <taxon>Alphaproteobacteria</taxon>
        <taxon>Sphingomonadales</taxon>
        <taxon>Sphingomonadaceae</taxon>
        <taxon>Sphingomonas</taxon>
    </lineage>
</organism>
<dbReference type="InterPro" id="IPR019845">
    <property type="entry name" value="Squalene/phytoene_synthase_CS"/>
</dbReference>
<dbReference type="InterPro" id="IPR033904">
    <property type="entry name" value="Trans_IPPS_HH"/>
</dbReference>
<name>A0ABX0TNS8_9SPHN</name>
<comment type="caution">
    <text evidence="3">The sequence shown here is derived from an EMBL/GenBank/DDBJ whole genome shotgun (WGS) entry which is preliminary data.</text>
</comment>
<gene>
    <name evidence="3" type="ORF">FHS31_000775</name>
</gene>
<dbReference type="Pfam" id="PF00494">
    <property type="entry name" value="SQS_PSY"/>
    <property type="match status" value="1"/>
</dbReference>
<feature type="region of interest" description="Disordered" evidence="2">
    <location>
        <begin position="1"/>
        <end position="36"/>
    </location>
</feature>
<dbReference type="SFLD" id="SFLDS00005">
    <property type="entry name" value="Isoprenoid_Synthase_Type_I"/>
    <property type="match status" value="1"/>
</dbReference>
<dbReference type="PROSITE" id="PS01045">
    <property type="entry name" value="SQUALEN_PHYTOEN_SYN_2"/>
    <property type="match status" value="1"/>
</dbReference>
<dbReference type="InterPro" id="IPR044843">
    <property type="entry name" value="Trans_IPPS_bact-type"/>
</dbReference>
<keyword evidence="4" id="KW-1185">Reference proteome</keyword>
<dbReference type="Gene3D" id="1.10.600.10">
    <property type="entry name" value="Farnesyl Diphosphate Synthase"/>
    <property type="match status" value="1"/>
</dbReference>
<dbReference type="InterPro" id="IPR002060">
    <property type="entry name" value="Squ/phyt_synthse"/>
</dbReference>
<dbReference type="PROSITE" id="PS01044">
    <property type="entry name" value="SQUALEN_PHYTOEN_SYN_1"/>
    <property type="match status" value="1"/>
</dbReference>
<dbReference type="EMBL" id="JAAOZC010000002">
    <property type="protein sequence ID" value="NIJ07179.1"/>
    <property type="molecule type" value="Genomic_DNA"/>
</dbReference>
<protein>
    <submittedName>
        <fullName evidence="3">Phytoene synthase</fullName>
        <ecNumber evidence="3">2.5.1.32</ecNumber>
    </submittedName>
</protein>
<dbReference type="InterPro" id="IPR008949">
    <property type="entry name" value="Isoprenoid_synthase_dom_sf"/>
</dbReference>
<reference evidence="3 4" key="1">
    <citation type="submission" date="2020-03" db="EMBL/GenBank/DDBJ databases">
        <title>Genomic Encyclopedia of Type Strains, Phase III (KMG-III): the genomes of soil and plant-associated and newly described type strains.</title>
        <authorList>
            <person name="Whitman W."/>
        </authorList>
    </citation>
    <scope>NUCLEOTIDE SEQUENCE [LARGE SCALE GENOMIC DNA]</scope>
    <source>
        <strain evidence="3 4">CECT 8804</strain>
    </source>
</reference>
<accession>A0ABX0TNS8</accession>
<dbReference type="CDD" id="cd00683">
    <property type="entry name" value="Trans_IPPS_HH"/>
    <property type="match status" value="1"/>
</dbReference>
<evidence type="ECO:0000313" key="3">
    <source>
        <dbReference type="EMBL" id="NIJ07179.1"/>
    </source>
</evidence>
<keyword evidence="1 3" id="KW-0808">Transferase</keyword>
<evidence type="ECO:0000256" key="2">
    <source>
        <dbReference type="SAM" id="MobiDB-lite"/>
    </source>
</evidence>
<sequence>MSGEKPLPFRGGVGGGGERSELLARLPHPNPSPEGEGLRKELVAAAKVSIDKGSKSFALASKLFAPDLRERAWLLYAWCRACDDIADGQEMGHGMTAVSDAPARIEAMRALTARALAGERTGEQAFDALGIVAAECVIPASLPFDVIEGFALDSVGWQPQTESDLYRYCYHVAGAVGVMMALVMGVRPDETDTLDRACDLGIAFQLGNIARDIGEDASVGRCYLPRDWLAEIGIAPDAVMADRAKLAVLGERLADRAALYEASARAGAARLSYRSAWAVLAAAGIYGGIAREVARRGARAWDARVSTSRAQKLRWAAIAAVDAWRAEPAFDRTALWTRPRTSNIS</sequence>
<dbReference type="SFLD" id="SFLDG01212">
    <property type="entry name" value="Phytoene_synthase_like"/>
    <property type="match status" value="1"/>
</dbReference>
<dbReference type="SFLD" id="SFLDG01018">
    <property type="entry name" value="Squalene/Phytoene_Synthase_Lik"/>
    <property type="match status" value="1"/>
</dbReference>
<proteinExistence type="predicted"/>
<dbReference type="SUPFAM" id="SSF48576">
    <property type="entry name" value="Terpenoid synthases"/>
    <property type="match status" value="1"/>
</dbReference>
<dbReference type="Proteomes" id="UP000727456">
    <property type="component" value="Unassembled WGS sequence"/>
</dbReference>